<keyword evidence="6 12" id="KW-0658">Purine biosynthesis</keyword>
<dbReference type="STRING" id="39777.B7L28_09005"/>
<dbReference type="Proteomes" id="UP001236274">
    <property type="component" value="Unassembled WGS sequence"/>
</dbReference>
<dbReference type="InterPro" id="IPR019468">
    <property type="entry name" value="AdenyloSucc_lyase_C"/>
</dbReference>
<dbReference type="InterPro" id="IPR022761">
    <property type="entry name" value="Fumarate_lyase_N"/>
</dbReference>
<feature type="domain" description="Adenylosuccinate lyase C-terminal" evidence="13">
    <location>
        <begin position="350"/>
        <end position="430"/>
    </location>
</feature>
<dbReference type="FunFam" id="1.20.200.10:FF:000008">
    <property type="entry name" value="Adenylosuccinate lyase"/>
    <property type="match status" value="1"/>
</dbReference>
<comment type="catalytic activity">
    <reaction evidence="10">
        <text>N(6)-(1,2-dicarboxyethyl)-AMP = fumarate + AMP</text>
        <dbReference type="Rhea" id="RHEA:16853"/>
        <dbReference type="ChEBI" id="CHEBI:29806"/>
        <dbReference type="ChEBI" id="CHEBI:57567"/>
        <dbReference type="ChEBI" id="CHEBI:456215"/>
        <dbReference type="EC" id="4.3.2.2"/>
    </reaction>
    <physiologicalReaction direction="left-to-right" evidence="10">
        <dbReference type="Rhea" id="RHEA:16854"/>
    </physiologicalReaction>
</comment>
<dbReference type="GO" id="GO:0005829">
    <property type="term" value="C:cytosol"/>
    <property type="evidence" value="ECO:0007669"/>
    <property type="project" value="TreeGrafter"/>
</dbReference>
<dbReference type="EC" id="4.3.2.2" evidence="4 11"/>
<dbReference type="SMART" id="SM00998">
    <property type="entry name" value="ADSL_C"/>
    <property type="match status" value="1"/>
</dbReference>
<dbReference type="PATRIC" id="fig|39777.7.peg.1969"/>
<dbReference type="FunFam" id="1.10.40.30:FF:000007">
    <property type="entry name" value="Adenylosuccinate lyase"/>
    <property type="match status" value="1"/>
</dbReference>
<reference evidence="14 16" key="1">
    <citation type="submission" date="2016-01" db="EMBL/GenBank/DDBJ databases">
        <authorList>
            <person name="Oliw E.H."/>
        </authorList>
    </citation>
    <scope>NUCLEOTIDE SEQUENCE [LARGE SCALE GENOMIC DNA]</scope>
    <source>
        <strain evidence="14 16">CMW7756B</strain>
    </source>
</reference>
<protein>
    <recommendedName>
        <fullName evidence="5 11">Adenylosuccinate lyase</fullName>
        <shortName evidence="12">ASL</shortName>
        <ecNumber evidence="4 11">4.3.2.2</ecNumber>
    </recommendedName>
    <alternativeName>
        <fullName evidence="9 12">Adenylosuccinase</fullName>
    </alternativeName>
</protein>
<dbReference type="GO" id="GO:0070626">
    <property type="term" value="F:(S)-2-(5-amino-1-(5-phospho-D-ribosyl)imidazole-4-carboxamido) succinate lyase (fumarate-forming) activity"/>
    <property type="evidence" value="ECO:0007669"/>
    <property type="project" value="TreeGrafter"/>
</dbReference>
<proteinExistence type="inferred from homology"/>
<dbReference type="PANTHER" id="PTHR43172:SF1">
    <property type="entry name" value="ADENYLOSUCCINATE LYASE"/>
    <property type="match status" value="1"/>
</dbReference>
<name>A0A133RZK4_9FIRM</name>
<dbReference type="EMBL" id="LRQT01000123">
    <property type="protein sequence ID" value="KXA61184.1"/>
    <property type="molecule type" value="Genomic_DNA"/>
</dbReference>
<dbReference type="Proteomes" id="UP000070226">
    <property type="component" value="Unassembled WGS sequence"/>
</dbReference>
<evidence type="ECO:0000256" key="11">
    <source>
        <dbReference type="NCBIfam" id="TIGR00928"/>
    </source>
</evidence>
<reference evidence="15" key="2">
    <citation type="submission" date="2023-05" db="EMBL/GenBank/DDBJ databases">
        <title>Cataloging the Phylogenetic Diversity of Human Bladder Bacteria.</title>
        <authorList>
            <person name="Du J."/>
        </authorList>
    </citation>
    <scope>NUCLEOTIDE SEQUENCE</scope>
    <source>
        <strain evidence="15">UMB10101</strain>
    </source>
</reference>
<dbReference type="CDD" id="cd01360">
    <property type="entry name" value="Adenylsuccinate_lyase_1"/>
    <property type="match status" value="1"/>
</dbReference>
<dbReference type="InterPro" id="IPR008948">
    <property type="entry name" value="L-Aspartase-like"/>
</dbReference>
<dbReference type="NCBIfam" id="TIGR00928">
    <property type="entry name" value="purB"/>
    <property type="match status" value="1"/>
</dbReference>
<dbReference type="PANTHER" id="PTHR43172">
    <property type="entry name" value="ADENYLOSUCCINATE LYASE"/>
    <property type="match status" value="1"/>
</dbReference>
<evidence type="ECO:0000256" key="2">
    <source>
        <dbReference type="ARBA" id="ARBA00004734"/>
    </source>
</evidence>
<evidence type="ECO:0000256" key="5">
    <source>
        <dbReference type="ARBA" id="ARBA00017058"/>
    </source>
</evidence>
<evidence type="ECO:0000256" key="3">
    <source>
        <dbReference type="ARBA" id="ARBA00008273"/>
    </source>
</evidence>
<comment type="caution">
    <text evidence="14">The sequence shown here is derived from an EMBL/GenBank/DDBJ whole genome shotgun (WGS) entry which is preliminary data.</text>
</comment>
<dbReference type="Gene3D" id="1.10.275.10">
    <property type="entry name" value="Fumarase/aspartase (N-terminal domain)"/>
    <property type="match status" value="1"/>
</dbReference>
<dbReference type="Pfam" id="PF00206">
    <property type="entry name" value="Lyase_1"/>
    <property type="match status" value="1"/>
</dbReference>
<comment type="similarity">
    <text evidence="3 12">Belongs to the lyase 1 family. Adenylosuccinate lyase subfamily.</text>
</comment>
<evidence type="ECO:0000256" key="7">
    <source>
        <dbReference type="ARBA" id="ARBA00023239"/>
    </source>
</evidence>
<dbReference type="InterPro" id="IPR004769">
    <property type="entry name" value="Pur_lyase"/>
</dbReference>
<sequence>MIPRYTREEMGHIWSERNEFDTMLLVETLASEAQAELGVIPKEAAKIIREKGNFDVERIHEIERETNHDIISFVTAVGEYVGPEAAKYIHLGLTSTDVKDTALGYMMKQSCDILIEDLKQLHAVLRRRAAEFKHTPMIGRTHGIHGEPTTFGLKLCLWMAEVERDIERMEHARKSVAVGKLSGAVGTYSNIDPFVEQYVCEKLGLEPVKIATQVVQRDRHAELLSTIAVVGGTLDKIALEIRHLQRTEVREAEEYFSPKQKGSSAMPHKRNPITCERICGMARLLRGYAQSAYEDQALWHERDISHSSVERVILPDATIALNYMLHLTIRTIDKLLVYPETMLKNLNLTGGLVFSQTILTHLVDKGAVRDEAYRWVQKHAMERWLEGKDFATGLKSDENIKKYMTDEEIDACFDPYKLLKHVDTIMARFGL</sequence>
<organism evidence="14">
    <name type="scientific">Veillonella atypica</name>
    <dbReference type="NCBI Taxonomy" id="39777"/>
    <lineage>
        <taxon>Bacteria</taxon>
        <taxon>Bacillati</taxon>
        <taxon>Bacillota</taxon>
        <taxon>Negativicutes</taxon>
        <taxon>Veillonellales</taxon>
        <taxon>Veillonellaceae</taxon>
        <taxon>Veillonella</taxon>
    </lineage>
</organism>
<dbReference type="PROSITE" id="PS00163">
    <property type="entry name" value="FUMARATE_LYASES"/>
    <property type="match status" value="1"/>
</dbReference>
<gene>
    <name evidence="15" type="primary">purB</name>
    <name evidence="14" type="ORF">HMPREF3233_02000</name>
    <name evidence="15" type="ORF">QP520_03405</name>
</gene>
<dbReference type="AlphaFoldDB" id="A0A133RZK4"/>
<dbReference type="EMBL" id="JASORJ010000003">
    <property type="protein sequence ID" value="MDK7356669.1"/>
    <property type="molecule type" value="Genomic_DNA"/>
</dbReference>
<dbReference type="PRINTS" id="PR00149">
    <property type="entry name" value="FUMRATELYASE"/>
</dbReference>
<evidence type="ECO:0000256" key="6">
    <source>
        <dbReference type="ARBA" id="ARBA00022755"/>
    </source>
</evidence>
<dbReference type="GO" id="GO:0004018">
    <property type="term" value="F:N6-(1,2-dicarboxyethyl)AMP AMP-lyase (fumarate-forming) activity"/>
    <property type="evidence" value="ECO:0007669"/>
    <property type="project" value="UniProtKB-UniRule"/>
</dbReference>
<evidence type="ECO:0000259" key="13">
    <source>
        <dbReference type="SMART" id="SM00998"/>
    </source>
</evidence>
<evidence type="ECO:0000256" key="10">
    <source>
        <dbReference type="ARBA" id="ARBA00049115"/>
    </source>
</evidence>
<evidence type="ECO:0000313" key="15">
    <source>
        <dbReference type="EMBL" id="MDK7356669.1"/>
    </source>
</evidence>
<dbReference type="KEGG" id="vat:B7L28_09005"/>
<accession>A0A133RZK4</accession>
<evidence type="ECO:0000256" key="4">
    <source>
        <dbReference type="ARBA" id="ARBA00012339"/>
    </source>
</evidence>
<evidence type="ECO:0000256" key="12">
    <source>
        <dbReference type="RuleBase" id="RU361172"/>
    </source>
</evidence>
<dbReference type="RefSeq" id="WP_005377976.1">
    <property type="nucleotide sequence ID" value="NZ_CABFMO010000010.1"/>
</dbReference>
<evidence type="ECO:0000256" key="1">
    <source>
        <dbReference type="ARBA" id="ARBA00004706"/>
    </source>
</evidence>
<dbReference type="GO" id="GO:0044208">
    <property type="term" value="P:'de novo' AMP biosynthetic process"/>
    <property type="evidence" value="ECO:0007669"/>
    <property type="project" value="UniProtKB-UniPathway"/>
</dbReference>
<evidence type="ECO:0000313" key="16">
    <source>
        <dbReference type="Proteomes" id="UP000070226"/>
    </source>
</evidence>
<dbReference type="InterPro" id="IPR020557">
    <property type="entry name" value="Fumarate_lyase_CS"/>
</dbReference>
<evidence type="ECO:0000256" key="8">
    <source>
        <dbReference type="ARBA" id="ARBA00024477"/>
    </source>
</evidence>
<comment type="pathway">
    <text evidence="2 12">Purine metabolism; AMP biosynthesis via de novo pathway; AMP from IMP: step 2/2.</text>
</comment>
<dbReference type="InterPro" id="IPR000362">
    <property type="entry name" value="Fumarate_lyase_fam"/>
</dbReference>
<dbReference type="UniPathway" id="UPA00074">
    <property type="reaction ID" value="UER00132"/>
</dbReference>
<dbReference type="UniPathway" id="UPA00075">
    <property type="reaction ID" value="UER00336"/>
</dbReference>
<dbReference type="SUPFAM" id="SSF48557">
    <property type="entry name" value="L-aspartase-like"/>
    <property type="match status" value="1"/>
</dbReference>
<dbReference type="Gene3D" id="1.20.200.10">
    <property type="entry name" value="Fumarase/aspartase (Central domain)"/>
    <property type="match status" value="1"/>
</dbReference>
<dbReference type="GO" id="GO:0006189">
    <property type="term" value="P:'de novo' IMP biosynthetic process"/>
    <property type="evidence" value="ECO:0007669"/>
    <property type="project" value="UniProtKB-UniPathway"/>
</dbReference>
<dbReference type="Gene3D" id="1.10.40.30">
    <property type="entry name" value="Fumarase/aspartase (C-terminal domain)"/>
    <property type="match status" value="1"/>
</dbReference>
<dbReference type="PRINTS" id="PR00145">
    <property type="entry name" value="ARGSUCLYASE"/>
</dbReference>
<dbReference type="InterPro" id="IPR024083">
    <property type="entry name" value="Fumarase/histidase_N"/>
</dbReference>
<comment type="catalytic activity">
    <reaction evidence="8">
        <text>(2S)-2-[5-amino-1-(5-phospho-beta-D-ribosyl)imidazole-4-carboxamido]succinate = 5-amino-1-(5-phospho-beta-D-ribosyl)imidazole-4-carboxamide + fumarate</text>
        <dbReference type="Rhea" id="RHEA:23920"/>
        <dbReference type="ChEBI" id="CHEBI:29806"/>
        <dbReference type="ChEBI" id="CHEBI:58443"/>
        <dbReference type="ChEBI" id="CHEBI:58475"/>
        <dbReference type="EC" id="4.3.2.2"/>
    </reaction>
    <physiologicalReaction direction="left-to-right" evidence="8">
        <dbReference type="Rhea" id="RHEA:23921"/>
    </physiologicalReaction>
</comment>
<keyword evidence="7 12" id="KW-0456">Lyase</keyword>
<evidence type="ECO:0000256" key="9">
    <source>
        <dbReference type="ARBA" id="ARBA00030717"/>
    </source>
</evidence>
<evidence type="ECO:0000313" key="14">
    <source>
        <dbReference type="EMBL" id="KXA61184.1"/>
    </source>
</evidence>
<comment type="pathway">
    <text evidence="1 12">Purine metabolism; IMP biosynthesis via de novo pathway; 5-amino-1-(5-phospho-D-ribosyl)imidazole-4-carboxamide from 5-amino-1-(5-phospho-D-ribosyl)imidazole-4-carboxylate: step 2/2.</text>
</comment>
<dbReference type="Pfam" id="PF10397">
    <property type="entry name" value="ADSL_C"/>
    <property type="match status" value="1"/>
</dbReference>